<dbReference type="Proteomes" id="UP000441404">
    <property type="component" value="Unassembled WGS sequence"/>
</dbReference>
<sequence>MLQINTLPPERMTAEQRCAELAGLLAAGLCRLRQPDFAKSANTPQETPFVLGFPVEQSVHSDIDNNPSMEP</sequence>
<reference evidence="1 2" key="1">
    <citation type="submission" date="2019-10" db="EMBL/GenBank/DDBJ databases">
        <title>Evaluation of single-gene subtyping targets for Pseudomonas.</title>
        <authorList>
            <person name="Reichler S.J."/>
            <person name="Orsi R.H."/>
            <person name="Wiedmann M."/>
            <person name="Martin N.H."/>
            <person name="Murphy S.I."/>
        </authorList>
    </citation>
    <scope>NUCLEOTIDE SEQUENCE [LARGE SCALE GENOMIC DNA]</scope>
    <source>
        <strain evidence="1 2">FSL R10-3257</strain>
    </source>
</reference>
<gene>
    <name evidence="1" type="ORF">GHO40_06975</name>
</gene>
<protein>
    <submittedName>
        <fullName evidence="1">Uncharacterized protein</fullName>
    </submittedName>
</protein>
<name>A0A7X1W749_9PSED</name>
<dbReference type="AlphaFoldDB" id="A0A7X1W749"/>
<dbReference type="EMBL" id="WIWJ01000009">
    <property type="protein sequence ID" value="MQT46469.1"/>
    <property type="molecule type" value="Genomic_DNA"/>
</dbReference>
<comment type="caution">
    <text evidence="1">The sequence shown here is derived from an EMBL/GenBank/DDBJ whole genome shotgun (WGS) entry which is preliminary data.</text>
</comment>
<dbReference type="RefSeq" id="WP_153429423.1">
    <property type="nucleotide sequence ID" value="NZ_WIWJ01000009.1"/>
</dbReference>
<proteinExistence type="predicted"/>
<evidence type="ECO:0000313" key="1">
    <source>
        <dbReference type="EMBL" id="MQT46469.1"/>
    </source>
</evidence>
<evidence type="ECO:0000313" key="2">
    <source>
        <dbReference type="Proteomes" id="UP000441404"/>
    </source>
</evidence>
<accession>A0A7X1W749</accession>
<organism evidence="1 2">
    <name type="scientific">Pseudomonas helleri</name>
    <dbReference type="NCBI Taxonomy" id="1608996"/>
    <lineage>
        <taxon>Bacteria</taxon>
        <taxon>Pseudomonadati</taxon>
        <taxon>Pseudomonadota</taxon>
        <taxon>Gammaproteobacteria</taxon>
        <taxon>Pseudomonadales</taxon>
        <taxon>Pseudomonadaceae</taxon>
        <taxon>Pseudomonas</taxon>
    </lineage>
</organism>